<evidence type="ECO:0000313" key="2">
    <source>
        <dbReference type="EMBL" id="GEU54730.1"/>
    </source>
</evidence>
<proteinExistence type="predicted"/>
<gene>
    <name evidence="2" type="ORF">Tci_026708</name>
</gene>
<organism evidence="2">
    <name type="scientific">Tanacetum cinerariifolium</name>
    <name type="common">Dalmatian daisy</name>
    <name type="synonym">Chrysanthemum cinerariifolium</name>
    <dbReference type="NCBI Taxonomy" id="118510"/>
    <lineage>
        <taxon>Eukaryota</taxon>
        <taxon>Viridiplantae</taxon>
        <taxon>Streptophyta</taxon>
        <taxon>Embryophyta</taxon>
        <taxon>Tracheophyta</taxon>
        <taxon>Spermatophyta</taxon>
        <taxon>Magnoliopsida</taxon>
        <taxon>eudicotyledons</taxon>
        <taxon>Gunneridae</taxon>
        <taxon>Pentapetalae</taxon>
        <taxon>asterids</taxon>
        <taxon>campanulids</taxon>
        <taxon>Asterales</taxon>
        <taxon>Asteraceae</taxon>
        <taxon>Asteroideae</taxon>
        <taxon>Anthemideae</taxon>
        <taxon>Anthemidinae</taxon>
        <taxon>Tanacetum</taxon>
    </lineage>
</organism>
<evidence type="ECO:0000256" key="1">
    <source>
        <dbReference type="SAM" id="MobiDB-lite"/>
    </source>
</evidence>
<dbReference type="PANTHER" id="PTHR35317:SF23">
    <property type="entry name" value="OS04G0629600 PROTEIN"/>
    <property type="match status" value="1"/>
</dbReference>
<accession>A0A6L2L0W1</accession>
<dbReference type="Pfam" id="PF14223">
    <property type="entry name" value="Retrotran_gag_2"/>
    <property type="match status" value="1"/>
</dbReference>
<sequence>MDQPNPTFAKIPILDTGKFEQWKFRIQQYLQNEHYTLWEVIEFGDSYKAPQEESGKGPSSESSAKKNGRTVVITTEDMQKRRNDVKPRTTLLLALPGEHQMRFSKYETAKELWEAILKTFGGNEATKKTKKNQLNQQYGNFKAEGSETLEQTFNKVQAIVSHLEFIDVEIEQDDLNQKFLTSLAPEWLMYTIVWRNRDDLDTMSLDDVYNHLKVGKGKVYTASVSTVSTQVSTASTDVTAASLSHDTVCAYIASQLNGSQIKYKDITQIDEDDIEEIDIKWNMALLSMRADRFWKKTGPKEEEPAPKALMAIDGIGWDWSYMANEEENHALVPDDEAPT</sequence>
<dbReference type="EMBL" id="BKCJ010003380">
    <property type="protein sequence ID" value="GEU54730.1"/>
    <property type="molecule type" value="Genomic_DNA"/>
</dbReference>
<reference evidence="2" key="1">
    <citation type="journal article" date="2019" name="Sci. Rep.">
        <title>Draft genome of Tanacetum cinerariifolium, the natural source of mosquito coil.</title>
        <authorList>
            <person name="Yamashiro T."/>
            <person name="Shiraishi A."/>
            <person name="Satake H."/>
            <person name="Nakayama K."/>
        </authorList>
    </citation>
    <scope>NUCLEOTIDE SEQUENCE</scope>
</reference>
<comment type="caution">
    <text evidence="2">The sequence shown here is derived from an EMBL/GenBank/DDBJ whole genome shotgun (WGS) entry which is preliminary data.</text>
</comment>
<dbReference type="PANTHER" id="PTHR35317">
    <property type="entry name" value="OS04G0629600 PROTEIN"/>
    <property type="match status" value="1"/>
</dbReference>
<feature type="region of interest" description="Disordered" evidence="1">
    <location>
        <begin position="49"/>
        <end position="69"/>
    </location>
</feature>
<dbReference type="AlphaFoldDB" id="A0A6L2L0W1"/>
<name>A0A6L2L0W1_TANCI</name>
<protein>
    <submittedName>
        <fullName evidence="2">Uncharacterized protein</fullName>
    </submittedName>
</protein>